<dbReference type="GO" id="GO:0006355">
    <property type="term" value="P:regulation of DNA-templated transcription"/>
    <property type="evidence" value="ECO:0007669"/>
    <property type="project" value="InterPro"/>
</dbReference>
<dbReference type="SUPFAM" id="SSF46894">
    <property type="entry name" value="C-terminal effector domain of the bipartite response regulators"/>
    <property type="match status" value="1"/>
</dbReference>
<name>A0A9X1WF02_9VIBR</name>
<dbReference type="InterPro" id="IPR036388">
    <property type="entry name" value="WH-like_DNA-bd_sf"/>
</dbReference>
<dbReference type="Gene3D" id="1.10.10.10">
    <property type="entry name" value="Winged helix-like DNA-binding domain superfamily/Winged helix DNA-binding domain"/>
    <property type="match status" value="1"/>
</dbReference>
<keyword evidence="1 2" id="KW-0238">DNA-binding</keyword>
<dbReference type="PROSITE" id="PS51755">
    <property type="entry name" value="OMPR_PHOB"/>
    <property type="match status" value="1"/>
</dbReference>
<evidence type="ECO:0000256" key="2">
    <source>
        <dbReference type="PROSITE-ProRule" id="PRU01091"/>
    </source>
</evidence>
<dbReference type="Proteomes" id="UP001139488">
    <property type="component" value="Unassembled WGS sequence"/>
</dbReference>
<dbReference type="CDD" id="cd00383">
    <property type="entry name" value="trans_reg_C"/>
    <property type="match status" value="1"/>
</dbReference>
<dbReference type="Pfam" id="PF00486">
    <property type="entry name" value="Trans_reg_C"/>
    <property type="match status" value="1"/>
</dbReference>
<dbReference type="RefSeq" id="WP_244358453.1">
    <property type="nucleotide sequence ID" value="NZ_JAJNNZ010000014.1"/>
</dbReference>
<gene>
    <name evidence="5" type="ORF">LNL84_15465</name>
</gene>
<protein>
    <submittedName>
        <fullName evidence="5">Winged helix-turn-helix domain-containing protein</fullName>
    </submittedName>
</protein>
<proteinExistence type="predicted"/>
<evidence type="ECO:0000313" key="6">
    <source>
        <dbReference type="Proteomes" id="UP001139488"/>
    </source>
</evidence>
<dbReference type="AlphaFoldDB" id="A0A9X1WF02"/>
<organism evidence="5 6">
    <name type="scientific">Vibrio gelatinilyticus</name>
    <dbReference type="NCBI Taxonomy" id="2893468"/>
    <lineage>
        <taxon>Bacteria</taxon>
        <taxon>Pseudomonadati</taxon>
        <taxon>Pseudomonadota</taxon>
        <taxon>Gammaproteobacteria</taxon>
        <taxon>Vibrionales</taxon>
        <taxon>Vibrionaceae</taxon>
        <taxon>Vibrio</taxon>
    </lineage>
</organism>
<dbReference type="EMBL" id="JAJNNZ010000014">
    <property type="protein sequence ID" value="MCJ2378215.1"/>
    <property type="molecule type" value="Genomic_DNA"/>
</dbReference>
<evidence type="ECO:0000313" key="5">
    <source>
        <dbReference type="EMBL" id="MCJ2378215.1"/>
    </source>
</evidence>
<sequence>MSLLSLEPPVYQVGDILYSPTSGAIEKLGEISRLRAREANLFHALIESFPEVLSRKEIEEQLWKDSYATNATINQTIKALRFSLNDEQRTLIRTIPKQGYVLATKPQVVEEELSVQAPLSEANENALTSDSKAQDQSTNLNTKKESSVTLLSLFSINQWVLVLACGVIAFAISASGVFMNPPERTSFLYKGHWILFVPEEGELERLNLEQLSTPHYVLKTNNEYRVCKKTEGTIQCQLAD</sequence>
<keyword evidence="6" id="KW-1185">Reference proteome</keyword>
<accession>A0A9X1WF02</accession>
<dbReference type="SMART" id="SM00862">
    <property type="entry name" value="Trans_reg_C"/>
    <property type="match status" value="1"/>
</dbReference>
<dbReference type="GO" id="GO:0000160">
    <property type="term" value="P:phosphorelay signal transduction system"/>
    <property type="evidence" value="ECO:0007669"/>
    <property type="project" value="InterPro"/>
</dbReference>
<comment type="caution">
    <text evidence="5">The sequence shown here is derived from an EMBL/GenBank/DDBJ whole genome shotgun (WGS) entry which is preliminary data.</text>
</comment>
<feature type="DNA-binding region" description="OmpR/PhoB-type" evidence="2">
    <location>
        <begin position="8"/>
        <end position="104"/>
    </location>
</feature>
<evidence type="ECO:0000259" key="4">
    <source>
        <dbReference type="PROSITE" id="PS51755"/>
    </source>
</evidence>
<feature type="transmembrane region" description="Helical" evidence="3">
    <location>
        <begin position="159"/>
        <end position="179"/>
    </location>
</feature>
<keyword evidence="3" id="KW-0472">Membrane</keyword>
<evidence type="ECO:0000256" key="1">
    <source>
        <dbReference type="ARBA" id="ARBA00023125"/>
    </source>
</evidence>
<dbReference type="InterPro" id="IPR001867">
    <property type="entry name" value="OmpR/PhoB-type_DNA-bd"/>
</dbReference>
<evidence type="ECO:0000256" key="3">
    <source>
        <dbReference type="SAM" id="Phobius"/>
    </source>
</evidence>
<keyword evidence="3" id="KW-1133">Transmembrane helix</keyword>
<dbReference type="GO" id="GO:0003677">
    <property type="term" value="F:DNA binding"/>
    <property type="evidence" value="ECO:0007669"/>
    <property type="project" value="UniProtKB-UniRule"/>
</dbReference>
<reference evidence="5" key="1">
    <citation type="submission" date="2021-11" db="EMBL/GenBank/DDBJ databases">
        <title>Vibrio ZSDE26 sp. nov. and Vibrio ZSDZ34 sp. nov., isolated from coastal seawater in Qingdao.</title>
        <authorList>
            <person name="Zhang P."/>
        </authorList>
    </citation>
    <scope>NUCLEOTIDE SEQUENCE</scope>
    <source>
        <strain evidence="5">ZSDZ34</strain>
    </source>
</reference>
<keyword evidence="3" id="KW-0812">Transmembrane</keyword>
<feature type="domain" description="OmpR/PhoB-type" evidence="4">
    <location>
        <begin position="8"/>
        <end position="104"/>
    </location>
</feature>
<dbReference type="InterPro" id="IPR016032">
    <property type="entry name" value="Sig_transdc_resp-reg_C-effctor"/>
</dbReference>